<feature type="region of interest" description="Disordered" evidence="1">
    <location>
        <begin position="157"/>
        <end position="219"/>
    </location>
</feature>
<gene>
    <name evidence="2" type="ORF">C7M84_012207</name>
</gene>
<accession>A0A423SZ64</accession>
<dbReference type="GO" id="GO:1901190">
    <property type="term" value="P:regulation of formation of translation initiation ternary complex"/>
    <property type="evidence" value="ECO:0007669"/>
    <property type="project" value="TreeGrafter"/>
</dbReference>
<dbReference type="AlphaFoldDB" id="A0A423SZ64"/>
<evidence type="ECO:0000256" key="1">
    <source>
        <dbReference type="SAM" id="MobiDB-lite"/>
    </source>
</evidence>
<dbReference type="GO" id="GO:0003743">
    <property type="term" value="F:translation initiation factor activity"/>
    <property type="evidence" value="ECO:0007669"/>
    <property type="project" value="TreeGrafter"/>
</dbReference>
<dbReference type="InterPro" id="IPR040160">
    <property type="entry name" value="Mxt"/>
</dbReference>
<name>A0A423SZ64_PENVA</name>
<reference evidence="2 3" key="1">
    <citation type="submission" date="2018-04" db="EMBL/GenBank/DDBJ databases">
        <authorList>
            <person name="Zhang X."/>
            <person name="Yuan J."/>
            <person name="Li F."/>
            <person name="Xiang J."/>
        </authorList>
    </citation>
    <scope>NUCLEOTIDE SEQUENCE [LARGE SCALE GENOMIC DNA]</scope>
    <source>
        <tissue evidence="2">Muscle</tissue>
    </source>
</reference>
<comment type="caution">
    <text evidence="2">The sequence shown here is derived from an EMBL/GenBank/DDBJ whole genome shotgun (WGS) entry which is preliminary data.</text>
</comment>
<keyword evidence="3" id="KW-1185">Reference proteome</keyword>
<dbReference type="GO" id="GO:0005737">
    <property type="term" value="C:cytoplasm"/>
    <property type="evidence" value="ECO:0007669"/>
    <property type="project" value="TreeGrafter"/>
</dbReference>
<feature type="compositionally biased region" description="Polar residues" evidence="1">
    <location>
        <begin position="111"/>
        <end position="124"/>
    </location>
</feature>
<reference evidence="2 3" key="2">
    <citation type="submission" date="2019-01" db="EMBL/GenBank/DDBJ databases">
        <title>The decoding of complex shrimp genome reveals the adaptation for benthos swimmer, frequently molting mechanism and breeding impact on genome.</title>
        <authorList>
            <person name="Sun Y."/>
            <person name="Gao Y."/>
            <person name="Yu Y."/>
        </authorList>
    </citation>
    <scope>NUCLEOTIDE SEQUENCE [LARGE SCALE GENOMIC DNA]</scope>
    <source>
        <tissue evidence="2">Muscle</tissue>
    </source>
</reference>
<dbReference type="PANTHER" id="PTHR20849:SF2">
    <property type="entry name" value="EUKARYOTIC TRANSLATION INITIATION FACTOR 4E-BINDING PROTEIN MEXTLI"/>
    <property type="match status" value="1"/>
</dbReference>
<dbReference type="OrthoDB" id="6357832at2759"/>
<evidence type="ECO:0000313" key="3">
    <source>
        <dbReference type="Proteomes" id="UP000283509"/>
    </source>
</evidence>
<dbReference type="STRING" id="6689.A0A423SZ64"/>
<proteinExistence type="predicted"/>
<feature type="region of interest" description="Disordered" evidence="1">
    <location>
        <begin position="106"/>
        <end position="141"/>
    </location>
</feature>
<organism evidence="2 3">
    <name type="scientific">Penaeus vannamei</name>
    <name type="common">Whiteleg shrimp</name>
    <name type="synonym">Litopenaeus vannamei</name>
    <dbReference type="NCBI Taxonomy" id="6689"/>
    <lineage>
        <taxon>Eukaryota</taxon>
        <taxon>Metazoa</taxon>
        <taxon>Ecdysozoa</taxon>
        <taxon>Arthropoda</taxon>
        <taxon>Crustacea</taxon>
        <taxon>Multicrustacea</taxon>
        <taxon>Malacostraca</taxon>
        <taxon>Eumalacostraca</taxon>
        <taxon>Eucarida</taxon>
        <taxon>Decapoda</taxon>
        <taxon>Dendrobranchiata</taxon>
        <taxon>Penaeoidea</taxon>
        <taxon>Penaeidae</taxon>
        <taxon>Penaeus</taxon>
    </lineage>
</organism>
<dbReference type="EMBL" id="QCYY01002548">
    <property type="protein sequence ID" value="ROT69586.1"/>
    <property type="molecule type" value="Genomic_DNA"/>
</dbReference>
<feature type="compositionally biased region" description="Low complexity" evidence="1">
    <location>
        <begin position="13"/>
        <end position="25"/>
    </location>
</feature>
<sequence length="325" mass="34744">MHLQCGDERGSIFSSMGGSSSSISSHTSDETLQGSKRNTLVHSQSMGDEPIGEYRYTVTHGSDALRITGNNLHLVRTAKLVLDEFFNGERNLNNIALLLGTDTPSDPAVESPTSAAMTGYQGRQPSPPVQTPTELDPTSDGIKGVVTVVRQPLFPSSSKEAIESAECGSNPGDVSSKNRRALFQKTSEDRATNGDDTPSTPGPATCPAPEAAAPEPVPAVPARRTYTRDFLVKCAASPLSRLTPNNWSQVVRQSPLVLKKSWQYQAGVVATLNEQGDAALNAVPTYLQASDLEDAAALAKRELRWTLVRTMSTTEEDDNGNNSTS</sequence>
<dbReference type="Proteomes" id="UP000283509">
    <property type="component" value="Unassembled WGS sequence"/>
</dbReference>
<dbReference type="GO" id="GO:0045727">
    <property type="term" value="P:positive regulation of translation"/>
    <property type="evidence" value="ECO:0007669"/>
    <property type="project" value="InterPro"/>
</dbReference>
<evidence type="ECO:0000313" key="2">
    <source>
        <dbReference type="EMBL" id="ROT69586.1"/>
    </source>
</evidence>
<dbReference type="GO" id="GO:0008190">
    <property type="term" value="F:eukaryotic initiation factor 4E binding"/>
    <property type="evidence" value="ECO:0007669"/>
    <property type="project" value="InterPro"/>
</dbReference>
<feature type="region of interest" description="Disordered" evidence="1">
    <location>
        <begin position="13"/>
        <end position="36"/>
    </location>
</feature>
<dbReference type="PANTHER" id="PTHR20849">
    <property type="entry name" value="EUKARYOTIC TRANSLATION INITIATION FACTOR 4E-BINDING PROTEIN MEXTLI"/>
    <property type="match status" value="1"/>
</dbReference>
<protein>
    <submittedName>
        <fullName evidence="2">Uncharacterized protein</fullName>
    </submittedName>
</protein>
<dbReference type="GO" id="GO:0034518">
    <property type="term" value="C:RNA cap binding complex"/>
    <property type="evidence" value="ECO:0007669"/>
    <property type="project" value="TreeGrafter"/>
</dbReference>